<dbReference type="GO" id="GO:0009103">
    <property type="term" value="P:lipopolysaccharide biosynthetic process"/>
    <property type="evidence" value="ECO:0007669"/>
    <property type="project" value="TreeGrafter"/>
</dbReference>
<dbReference type="Pfam" id="PF00534">
    <property type="entry name" value="Glycos_transf_1"/>
    <property type="match status" value="1"/>
</dbReference>
<evidence type="ECO:0000313" key="3">
    <source>
        <dbReference type="EMBL" id="TXD72493.1"/>
    </source>
</evidence>
<keyword evidence="1 3" id="KW-0808">Transferase</keyword>
<gene>
    <name evidence="3" type="ORF">ESU54_11815</name>
</gene>
<evidence type="ECO:0000259" key="2">
    <source>
        <dbReference type="Pfam" id="PF00534"/>
    </source>
</evidence>
<reference evidence="3 4" key="1">
    <citation type="submission" date="2019-08" db="EMBL/GenBank/DDBJ databases">
        <title>Genome of Aequorivita antarctica SW49 (type strain).</title>
        <authorList>
            <person name="Bowman J.P."/>
        </authorList>
    </citation>
    <scope>NUCLEOTIDE SEQUENCE [LARGE SCALE GENOMIC DNA]</scope>
    <source>
        <strain evidence="3 4">SW49</strain>
    </source>
</reference>
<dbReference type="GO" id="GO:0016757">
    <property type="term" value="F:glycosyltransferase activity"/>
    <property type="evidence" value="ECO:0007669"/>
    <property type="project" value="InterPro"/>
</dbReference>
<dbReference type="SUPFAM" id="SSF53756">
    <property type="entry name" value="UDP-Glycosyltransferase/glycogen phosphorylase"/>
    <property type="match status" value="1"/>
</dbReference>
<comment type="caution">
    <text evidence="3">The sequence shown here is derived from an EMBL/GenBank/DDBJ whole genome shotgun (WGS) entry which is preliminary data.</text>
</comment>
<sequence length="378" mass="43405">MKKISLLHPFSAEAIGLTEKDLFLSHSKPHEKALLKLQEEGYEVSIDYFTGSLLPFTKKIEDIKKRFWPISKPFKKKRHGWRKQYSLFHYWNSFFNAPDVTIINMSGHGSPYCFQLAKMLVKMQKSYIAMIGGIHVSDDLQAATYYQNAHHIIVHTEVQKKHLAKNEVFKNLNIQVMPLGINTTLFAPKEKDPKQIELLFVGRISRLKQIEFCLESLAYLIKHQNKKVNLTIVGPVSDDIYYSELKALAKQLKIEKNIKFAASMEQKQLVPFYQKASLLLLPSAHESFGMVMVEAMACGTPVAAIKGSGGPDEIIEDRLNGILTTKETYAERILEYVQTTEMQQRFQENARINVEKKWSLLQTEEKMKALIKQVLVNL</sequence>
<evidence type="ECO:0000256" key="1">
    <source>
        <dbReference type="ARBA" id="ARBA00022679"/>
    </source>
</evidence>
<dbReference type="PANTHER" id="PTHR46401:SF2">
    <property type="entry name" value="GLYCOSYLTRANSFERASE WBBK-RELATED"/>
    <property type="match status" value="1"/>
</dbReference>
<proteinExistence type="predicted"/>
<protein>
    <submittedName>
        <fullName evidence="3">Glycosyltransferase family 4 protein</fullName>
    </submittedName>
</protein>
<dbReference type="Proteomes" id="UP000321497">
    <property type="component" value="Unassembled WGS sequence"/>
</dbReference>
<name>A0A5C6YYI3_9FLAO</name>
<keyword evidence="4" id="KW-1185">Reference proteome</keyword>
<dbReference type="Gene3D" id="3.40.50.2000">
    <property type="entry name" value="Glycogen Phosphorylase B"/>
    <property type="match status" value="2"/>
</dbReference>
<feature type="domain" description="Glycosyl transferase family 1" evidence="2">
    <location>
        <begin position="185"/>
        <end position="351"/>
    </location>
</feature>
<evidence type="ECO:0000313" key="4">
    <source>
        <dbReference type="Proteomes" id="UP000321497"/>
    </source>
</evidence>
<dbReference type="CDD" id="cd03801">
    <property type="entry name" value="GT4_PimA-like"/>
    <property type="match status" value="1"/>
</dbReference>
<dbReference type="RefSeq" id="WP_111845215.1">
    <property type="nucleotide sequence ID" value="NZ_UEGI01000014.1"/>
</dbReference>
<dbReference type="InterPro" id="IPR001296">
    <property type="entry name" value="Glyco_trans_1"/>
</dbReference>
<organism evidence="3 4">
    <name type="scientific">Aequorivita antarctica</name>
    <dbReference type="NCBI Taxonomy" id="153266"/>
    <lineage>
        <taxon>Bacteria</taxon>
        <taxon>Pseudomonadati</taxon>
        <taxon>Bacteroidota</taxon>
        <taxon>Flavobacteriia</taxon>
        <taxon>Flavobacteriales</taxon>
        <taxon>Flavobacteriaceae</taxon>
        <taxon>Aequorivita</taxon>
    </lineage>
</organism>
<dbReference type="PANTHER" id="PTHR46401">
    <property type="entry name" value="GLYCOSYLTRANSFERASE WBBK-RELATED"/>
    <property type="match status" value="1"/>
</dbReference>
<dbReference type="OrthoDB" id="9811239at2"/>
<accession>A0A5C6YYI3</accession>
<dbReference type="AlphaFoldDB" id="A0A5C6YYI3"/>
<dbReference type="EMBL" id="VORT01000008">
    <property type="protein sequence ID" value="TXD72493.1"/>
    <property type="molecule type" value="Genomic_DNA"/>
</dbReference>